<evidence type="ECO:0000313" key="5">
    <source>
        <dbReference type="EMBL" id="CAF3926106.1"/>
    </source>
</evidence>
<evidence type="ECO:0000256" key="2">
    <source>
        <dbReference type="RuleBase" id="RU003682"/>
    </source>
</evidence>
<dbReference type="EMBL" id="CAJNOQ010007261">
    <property type="protein sequence ID" value="CAF1162554.1"/>
    <property type="molecule type" value="Genomic_DNA"/>
</dbReference>
<dbReference type="Gene3D" id="2.60.120.620">
    <property type="entry name" value="q2cbj1_9rhob like domain"/>
    <property type="match status" value="1"/>
</dbReference>
<accession>A0A814TKF9</accession>
<keyword evidence="2" id="KW-0560">Oxidoreductase</keyword>
<dbReference type="InterPro" id="IPR005123">
    <property type="entry name" value="Oxoglu/Fe-dep_dioxygenase_dom"/>
</dbReference>
<dbReference type="Proteomes" id="UP000663829">
    <property type="component" value="Unassembled WGS sequence"/>
</dbReference>
<evidence type="ECO:0000313" key="6">
    <source>
        <dbReference type="Proteomes" id="UP000663829"/>
    </source>
</evidence>
<keyword evidence="2" id="KW-0408">Iron</keyword>
<feature type="non-terminal residue" evidence="4">
    <location>
        <position position="1"/>
    </location>
</feature>
<dbReference type="OrthoDB" id="445007at2759"/>
<dbReference type="PANTHER" id="PTHR20883">
    <property type="entry name" value="PHYTANOYL-COA DIOXYGENASE DOMAIN CONTAINING 1"/>
    <property type="match status" value="1"/>
</dbReference>
<proteinExistence type="inferred from homology"/>
<dbReference type="Pfam" id="PF05721">
    <property type="entry name" value="PhyH"/>
    <property type="match status" value="1"/>
</dbReference>
<name>A0A814TKF9_9BILA</name>
<dbReference type="PROSITE" id="PS51471">
    <property type="entry name" value="FE2OG_OXY"/>
    <property type="match status" value="1"/>
</dbReference>
<dbReference type="GO" id="GO:0046872">
    <property type="term" value="F:metal ion binding"/>
    <property type="evidence" value="ECO:0007669"/>
    <property type="project" value="UniProtKB-KW"/>
</dbReference>
<gene>
    <name evidence="4" type="ORF">GPM918_LOCUS21753</name>
    <name evidence="5" type="ORF">SRO942_LOCUS21751</name>
</gene>
<evidence type="ECO:0000313" key="4">
    <source>
        <dbReference type="EMBL" id="CAF1162554.1"/>
    </source>
</evidence>
<dbReference type="AlphaFoldDB" id="A0A814TKF9"/>
<comment type="caution">
    <text evidence="4">The sequence shown here is derived from an EMBL/GenBank/DDBJ whole genome shotgun (WGS) entry which is preliminary data.</text>
</comment>
<dbReference type="Proteomes" id="UP000681722">
    <property type="component" value="Unassembled WGS sequence"/>
</dbReference>
<evidence type="ECO:0000259" key="3">
    <source>
        <dbReference type="PROSITE" id="PS51471"/>
    </source>
</evidence>
<dbReference type="InterPro" id="IPR008775">
    <property type="entry name" value="Phytyl_CoA_dOase-like"/>
</dbReference>
<organism evidence="4 6">
    <name type="scientific">Didymodactylos carnosus</name>
    <dbReference type="NCBI Taxonomy" id="1234261"/>
    <lineage>
        <taxon>Eukaryota</taxon>
        <taxon>Metazoa</taxon>
        <taxon>Spiralia</taxon>
        <taxon>Gnathifera</taxon>
        <taxon>Rotifera</taxon>
        <taxon>Eurotatoria</taxon>
        <taxon>Bdelloidea</taxon>
        <taxon>Philodinida</taxon>
        <taxon>Philodinidae</taxon>
        <taxon>Didymodactylos</taxon>
    </lineage>
</organism>
<dbReference type="PANTHER" id="PTHR20883:SF48">
    <property type="entry name" value="ECTOINE DIOXYGENASE"/>
    <property type="match status" value="1"/>
</dbReference>
<dbReference type="EMBL" id="CAJOBC010007261">
    <property type="protein sequence ID" value="CAF3926106.1"/>
    <property type="molecule type" value="Genomic_DNA"/>
</dbReference>
<dbReference type="SUPFAM" id="SSF51197">
    <property type="entry name" value="Clavaminate synthase-like"/>
    <property type="match status" value="1"/>
</dbReference>
<reference evidence="4" key="1">
    <citation type="submission" date="2021-02" db="EMBL/GenBank/DDBJ databases">
        <authorList>
            <person name="Nowell W R."/>
        </authorList>
    </citation>
    <scope>NUCLEOTIDE SEQUENCE</scope>
</reference>
<comment type="cofactor">
    <cofactor evidence="1">
        <name>Fe cation</name>
        <dbReference type="ChEBI" id="CHEBI:24875"/>
    </cofactor>
</comment>
<feature type="domain" description="Fe2OG dioxygenase" evidence="3">
    <location>
        <begin position="109"/>
        <end position="236"/>
    </location>
</feature>
<keyword evidence="6" id="KW-1185">Reference proteome</keyword>
<sequence>SKVLEDHFLTIFECDMASQSNNYADLVGQYKRDGFVIIRNVLDTNLIHECQQHIEHLQRKYPDVPSEHYHHIIMRNDPFWIRLVSDERLLNLATVFGSPFIQEKEGVAIFSSHYFCKPPKTGMAVLWHQDGSYWPLRPMNVLTMWLAIDDSDTENGCLRVIRGSHTNELAQLKDDVSVVNVLGSYTHRDEDIDQSKIVDVVLKPGDISIHHPNIIHGSEANTSNRRRCGLTIRYISPTTQCLDPKQPVMMMRGSPIDGINKYRSWPKYRSGYDLPFDGCETWNERRKIVDEDEEYFQRTDYDVMENEIKTDLFEFISRLGGKKAAN</sequence>
<dbReference type="GO" id="GO:0016491">
    <property type="term" value="F:oxidoreductase activity"/>
    <property type="evidence" value="ECO:0007669"/>
    <property type="project" value="UniProtKB-KW"/>
</dbReference>
<keyword evidence="2" id="KW-0479">Metal-binding</keyword>
<comment type="similarity">
    <text evidence="2">Belongs to the iron/ascorbate-dependent oxidoreductase family.</text>
</comment>
<protein>
    <recommendedName>
        <fullName evidence="3">Fe2OG dioxygenase domain-containing protein</fullName>
    </recommendedName>
</protein>
<evidence type="ECO:0000256" key="1">
    <source>
        <dbReference type="ARBA" id="ARBA00001962"/>
    </source>
</evidence>